<name>A0A2Z7BM82_9LAMI</name>
<sequence>MSSRVVSLDSKVEEMLNIQTFMKHDFSTYKNGFYDKMDTVAAKVTSSQTSLETSLVRQLIEHQLQLANMEQLLEQRTVDALSVVEQLLVHRTKDLTAVANIQLLESSAVEVIQTLRKDVDESDVAKMNQLTKMNQMLILRKEANS</sequence>
<reference evidence="1 2" key="1">
    <citation type="journal article" date="2015" name="Proc. Natl. Acad. Sci. U.S.A.">
        <title>The resurrection genome of Boea hygrometrica: A blueprint for survival of dehydration.</title>
        <authorList>
            <person name="Xiao L."/>
            <person name="Yang G."/>
            <person name="Zhang L."/>
            <person name="Yang X."/>
            <person name="Zhao S."/>
            <person name="Ji Z."/>
            <person name="Zhou Q."/>
            <person name="Hu M."/>
            <person name="Wang Y."/>
            <person name="Chen M."/>
            <person name="Xu Y."/>
            <person name="Jin H."/>
            <person name="Xiao X."/>
            <person name="Hu G."/>
            <person name="Bao F."/>
            <person name="Hu Y."/>
            <person name="Wan P."/>
            <person name="Li L."/>
            <person name="Deng X."/>
            <person name="Kuang T."/>
            <person name="Xiang C."/>
            <person name="Zhu J.K."/>
            <person name="Oliver M.J."/>
            <person name="He Y."/>
        </authorList>
    </citation>
    <scope>NUCLEOTIDE SEQUENCE [LARGE SCALE GENOMIC DNA]</scope>
    <source>
        <strain evidence="2">cv. XS01</strain>
    </source>
</reference>
<protein>
    <submittedName>
        <fullName evidence="1">Hydroxyproline-rich glycoprotein</fullName>
    </submittedName>
</protein>
<keyword evidence="2" id="KW-1185">Reference proteome</keyword>
<dbReference type="EMBL" id="KV005049">
    <property type="protein sequence ID" value="KZV34499.1"/>
    <property type="molecule type" value="Genomic_DNA"/>
</dbReference>
<dbReference type="AlphaFoldDB" id="A0A2Z7BM82"/>
<proteinExistence type="predicted"/>
<dbReference type="OrthoDB" id="342281at2759"/>
<accession>A0A2Z7BM82</accession>
<organism evidence="1 2">
    <name type="scientific">Dorcoceras hygrometricum</name>
    <dbReference type="NCBI Taxonomy" id="472368"/>
    <lineage>
        <taxon>Eukaryota</taxon>
        <taxon>Viridiplantae</taxon>
        <taxon>Streptophyta</taxon>
        <taxon>Embryophyta</taxon>
        <taxon>Tracheophyta</taxon>
        <taxon>Spermatophyta</taxon>
        <taxon>Magnoliopsida</taxon>
        <taxon>eudicotyledons</taxon>
        <taxon>Gunneridae</taxon>
        <taxon>Pentapetalae</taxon>
        <taxon>asterids</taxon>
        <taxon>lamiids</taxon>
        <taxon>Lamiales</taxon>
        <taxon>Gesneriaceae</taxon>
        <taxon>Didymocarpoideae</taxon>
        <taxon>Trichosporeae</taxon>
        <taxon>Loxocarpinae</taxon>
        <taxon>Dorcoceras</taxon>
    </lineage>
</organism>
<dbReference type="Proteomes" id="UP000250235">
    <property type="component" value="Unassembled WGS sequence"/>
</dbReference>
<gene>
    <name evidence="1" type="ORF">F511_25324</name>
</gene>
<evidence type="ECO:0000313" key="1">
    <source>
        <dbReference type="EMBL" id="KZV34499.1"/>
    </source>
</evidence>
<evidence type="ECO:0000313" key="2">
    <source>
        <dbReference type="Proteomes" id="UP000250235"/>
    </source>
</evidence>